<dbReference type="SUPFAM" id="SSF47459">
    <property type="entry name" value="HLH, helix-loop-helix DNA-binding domain"/>
    <property type="match status" value="1"/>
</dbReference>
<dbReference type="InterPro" id="IPR035965">
    <property type="entry name" value="PAS-like_dom_sf"/>
</dbReference>
<dbReference type="SUPFAM" id="SSF55781">
    <property type="entry name" value="GAF domain-like"/>
    <property type="match status" value="2"/>
</dbReference>
<dbReference type="InterPro" id="IPR003018">
    <property type="entry name" value="GAF"/>
</dbReference>
<evidence type="ECO:0000259" key="13">
    <source>
        <dbReference type="PROSITE" id="PS50888"/>
    </source>
</evidence>
<evidence type="ECO:0000256" key="6">
    <source>
        <dbReference type="ARBA" id="ARBA00022777"/>
    </source>
</evidence>
<dbReference type="Pfam" id="PF00010">
    <property type="entry name" value="HLH"/>
    <property type="match status" value="1"/>
</dbReference>
<dbReference type="GO" id="GO:0046983">
    <property type="term" value="F:protein dimerization activity"/>
    <property type="evidence" value="ECO:0007669"/>
    <property type="project" value="InterPro"/>
</dbReference>
<feature type="compositionally biased region" description="Polar residues" evidence="10">
    <location>
        <begin position="194"/>
        <end position="217"/>
    </location>
</feature>
<reference evidence="14" key="1">
    <citation type="journal article" date="2015" name="Nat. Commun.">
        <title>Phytochrome diversity in green plants and the origin of canonical plant phytochromes.</title>
        <authorList>
            <person name="Li F.W."/>
            <person name="Melkonian M."/>
            <person name="Rothfels C.J."/>
            <person name="Villarreal J.C."/>
            <person name="Stevenson D.W."/>
            <person name="Graham S.W."/>
            <person name="Wong G.K."/>
            <person name="Pryer K.M."/>
            <person name="Mathews S."/>
        </authorList>
    </citation>
    <scope>NUCLEOTIDE SEQUENCE</scope>
    <source>
        <strain evidence="14">POOW_2008886</strain>
    </source>
</reference>
<evidence type="ECO:0000256" key="7">
    <source>
        <dbReference type="ARBA" id="ARBA00022991"/>
    </source>
</evidence>
<dbReference type="NCBIfam" id="TIGR00229">
    <property type="entry name" value="sensory_box"/>
    <property type="match status" value="1"/>
</dbReference>
<reference evidence="14" key="2">
    <citation type="submission" date="2015-06" db="EMBL/GenBank/DDBJ databases">
        <authorList>
            <person name="Hoefler B.C."/>
            <person name="Straight P.D."/>
        </authorList>
    </citation>
    <scope>NUCLEOTIDE SEQUENCE</scope>
    <source>
        <strain evidence="14">POOW_2008886</strain>
    </source>
</reference>
<evidence type="ECO:0000256" key="10">
    <source>
        <dbReference type="SAM" id="MobiDB-lite"/>
    </source>
</evidence>
<dbReference type="Gene3D" id="3.30.450.20">
    <property type="entry name" value="PAS domain"/>
    <property type="match status" value="2"/>
</dbReference>
<keyword evidence="4" id="KW-0716">Sensory transduction</keyword>
<accession>A0A0K1H4R0</accession>
<dbReference type="InterPro" id="IPR013767">
    <property type="entry name" value="PAS_fold"/>
</dbReference>
<keyword evidence="6" id="KW-0418">Kinase</keyword>
<dbReference type="PANTHER" id="PTHR43047:SF72">
    <property type="entry name" value="OSMOSENSING HISTIDINE PROTEIN KINASE SLN1"/>
    <property type="match status" value="1"/>
</dbReference>
<dbReference type="SUPFAM" id="SSF55785">
    <property type="entry name" value="PYP-like sensor domain (PAS domain)"/>
    <property type="match status" value="2"/>
</dbReference>
<dbReference type="PANTHER" id="PTHR43047">
    <property type="entry name" value="TWO-COMPONENT HISTIDINE PROTEIN KINASE"/>
    <property type="match status" value="1"/>
</dbReference>
<keyword evidence="8" id="KW-0675">Receptor</keyword>
<gene>
    <name evidence="14" type="primary">PHY</name>
</gene>
<dbReference type="InterPro" id="IPR036638">
    <property type="entry name" value="HLH_DNA-bd_sf"/>
</dbReference>
<comment type="catalytic activity">
    <reaction evidence="1">
        <text>ATP + protein L-histidine = ADP + protein N-phospho-L-histidine.</text>
        <dbReference type="EC" id="2.7.13.3"/>
    </reaction>
</comment>
<feature type="coiled-coil region" evidence="9">
    <location>
        <begin position="297"/>
        <end position="331"/>
    </location>
</feature>
<name>A0A0K1H4R0_9EUKA</name>
<dbReference type="GO" id="GO:0009881">
    <property type="term" value="F:photoreceptor activity"/>
    <property type="evidence" value="ECO:0007669"/>
    <property type="project" value="UniProtKB-KW"/>
</dbReference>
<feature type="region of interest" description="Disordered" evidence="10">
    <location>
        <begin position="194"/>
        <end position="266"/>
    </location>
</feature>
<dbReference type="SMART" id="SM00353">
    <property type="entry name" value="HLH"/>
    <property type="match status" value="1"/>
</dbReference>
<dbReference type="InterPro" id="IPR011598">
    <property type="entry name" value="bHLH_dom"/>
</dbReference>
<dbReference type="Gene3D" id="3.30.450.270">
    <property type="match status" value="1"/>
</dbReference>
<dbReference type="SUPFAM" id="SSF55874">
    <property type="entry name" value="ATPase domain of HSP90 chaperone/DNA topoisomerase II/histidine kinase"/>
    <property type="match status" value="1"/>
</dbReference>
<feature type="coiled-coil region" evidence="9">
    <location>
        <begin position="891"/>
        <end position="918"/>
    </location>
</feature>
<dbReference type="InterPro" id="IPR013515">
    <property type="entry name" value="Phytochrome_cen-reg"/>
</dbReference>
<dbReference type="InterPro" id="IPR001294">
    <property type="entry name" value="Phytochrome"/>
</dbReference>
<feature type="domain" description="BHLH" evidence="13">
    <location>
        <begin position="256"/>
        <end position="307"/>
    </location>
</feature>
<dbReference type="InterPro" id="IPR029016">
    <property type="entry name" value="GAF-like_dom_sf"/>
</dbReference>
<keyword evidence="9" id="KW-0175">Coiled coil</keyword>
<feature type="region of interest" description="Disordered" evidence="10">
    <location>
        <begin position="332"/>
        <end position="368"/>
    </location>
</feature>
<dbReference type="EC" id="2.7.13.3" evidence="2"/>
<feature type="non-terminal residue" evidence="14">
    <location>
        <position position="1279"/>
    </location>
</feature>
<feature type="region of interest" description="Disordered" evidence="10">
    <location>
        <begin position="1"/>
        <end position="23"/>
    </location>
</feature>
<keyword evidence="5" id="KW-0808">Transferase</keyword>
<dbReference type="InterPro" id="IPR043150">
    <property type="entry name" value="Phytochrome_PHY_sf"/>
</dbReference>
<dbReference type="PRINTS" id="PR01033">
    <property type="entry name" value="PHYTOCHROME"/>
</dbReference>
<evidence type="ECO:0000256" key="3">
    <source>
        <dbReference type="ARBA" id="ARBA00022543"/>
    </source>
</evidence>
<evidence type="ECO:0000256" key="4">
    <source>
        <dbReference type="ARBA" id="ARBA00022606"/>
    </source>
</evidence>
<dbReference type="GO" id="GO:0000155">
    <property type="term" value="F:phosphorelay sensor kinase activity"/>
    <property type="evidence" value="ECO:0007669"/>
    <property type="project" value="TreeGrafter"/>
</dbReference>
<evidence type="ECO:0000256" key="9">
    <source>
        <dbReference type="SAM" id="Coils"/>
    </source>
</evidence>
<dbReference type="CDD" id="cd00130">
    <property type="entry name" value="PAS"/>
    <property type="match status" value="1"/>
</dbReference>
<protein>
    <recommendedName>
        <fullName evidence="2">histidine kinase</fullName>
        <ecNumber evidence="2">2.7.13.3</ecNumber>
    </recommendedName>
</protein>
<keyword evidence="3" id="KW-0600">Photoreceptor protein</keyword>
<dbReference type="Gene3D" id="4.10.280.10">
    <property type="entry name" value="Helix-loop-helix DNA-binding domain"/>
    <property type="match status" value="1"/>
</dbReference>
<feature type="domain" description="PAS" evidence="12">
    <location>
        <begin position="908"/>
        <end position="979"/>
    </location>
</feature>
<dbReference type="InterPro" id="IPR036890">
    <property type="entry name" value="HATPase_C_sf"/>
</dbReference>
<evidence type="ECO:0000259" key="11">
    <source>
        <dbReference type="PROSITE" id="PS50046"/>
    </source>
</evidence>
<dbReference type="InterPro" id="IPR013654">
    <property type="entry name" value="PAS_2"/>
</dbReference>
<evidence type="ECO:0000256" key="8">
    <source>
        <dbReference type="ARBA" id="ARBA00023170"/>
    </source>
</evidence>
<dbReference type="InterPro" id="IPR000014">
    <property type="entry name" value="PAS"/>
</dbReference>
<evidence type="ECO:0000256" key="2">
    <source>
        <dbReference type="ARBA" id="ARBA00012438"/>
    </source>
</evidence>
<feature type="domain" description="PAS" evidence="12">
    <location>
        <begin position="399"/>
        <end position="445"/>
    </location>
</feature>
<dbReference type="AlphaFoldDB" id="A0A0K1H4R0"/>
<organism evidence="14">
    <name type="scientific">Glaucocystis nostochinearum</name>
    <dbReference type="NCBI Taxonomy" id="38271"/>
    <lineage>
        <taxon>Eukaryota</taxon>
        <taxon>Glaucocystophyceae</taxon>
        <taxon>Glaucocystales</taxon>
        <taxon>Glaucocystaceae</taxon>
        <taxon>Glaucocystis</taxon>
    </lineage>
</organism>
<dbReference type="Pfam" id="PF00360">
    <property type="entry name" value="PHY"/>
    <property type="match status" value="1"/>
</dbReference>
<dbReference type="GO" id="GO:0009584">
    <property type="term" value="P:detection of visible light"/>
    <property type="evidence" value="ECO:0007669"/>
    <property type="project" value="InterPro"/>
</dbReference>
<evidence type="ECO:0000259" key="12">
    <source>
        <dbReference type="PROSITE" id="PS50112"/>
    </source>
</evidence>
<dbReference type="SMART" id="SM00065">
    <property type="entry name" value="GAF"/>
    <property type="match status" value="1"/>
</dbReference>
<dbReference type="EMBL" id="KT013287">
    <property type="protein sequence ID" value="AKT76083.1"/>
    <property type="molecule type" value="mRNA"/>
</dbReference>
<evidence type="ECO:0000256" key="1">
    <source>
        <dbReference type="ARBA" id="ARBA00000085"/>
    </source>
</evidence>
<feature type="non-terminal residue" evidence="14">
    <location>
        <position position="1"/>
    </location>
</feature>
<dbReference type="GO" id="GO:0009927">
    <property type="term" value="F:histidine phosphotransfer kinase activity"/>
    <property type="evidence" value="ECO:0007669"/>
    <property type="project" value="TreeGrafter"/>
</dbReference>
<feature type="domain" description="Phytochrome chromophore attachment site" evidence="11">
    <location>
        <begin position="519"/>
        <end position="678"/>
    </location>
</feature>
<keyword evidence="7" id="KW-0157">Chromophore</keyword>
<dbReference type="Gene3D" id="3.30.565.10">
    <property type="entry name" value="Histidine kinase-like ATPase, C-terminal domain"/>
    <property type="match status" value="1"/>
</dbReference>
<dbReference type="PROSITE" id="PS50112">
    <property type="entry name" value="PAS"/>
    <property type="match status" value="2"/>
</dbReference>
<sequence>MESSFDGSDRTGPGSTAGKPGALGEDLDDILNYCDQFQVDGSMLPTIATDDDFGDLFLHDQMMSPSTDFDSVLGNATQNATRTLNNTRRVSGTSSASTIAVPSPADLTVGLTSDYLEQQAGRFFTDQIPFSARDVPRAILSQPVYPHLSPVPQTQPLPKPAATILPKSAFSASQPSFVTGAGGLIPGAVPYSQAMSPSTSVGTAASSPGSIVTQVGSPANLDDGMGALSGPVGADDSGGRSSRGRGGREVRAPRGRGAASHSDIERRRRDLINERISKLKDLVPDLGSGSANKATVLGRAIDHMSELRDENERLRRERQKMEDEIMRLKNMALSDSPTSGRMDVGDSPSGLESEDTQSGYTKKRKGDPVLDALDDDSVVARVNYEPIATIGKTQPQGLLIAINETTLHVIHISTNVTEFIGLNPDQVLGQHVQRILDPDSVQAIQGATSVDTELPIVNPLMISTTHKETGQRQHWDGVLHRASSSLVIELEPVVAVENGFRLSDSNIRAAIVNLETASTVEDLCQILAQEVSDLTRYDRVMVYKFGPEGHGKVMGEVLRDSSLEPYLGLNFPATDIPTVARNLFLLNRVRVIGDVTAENVDIVPVKNPITERPLDLSKSVLRAVSKCHTQYLKNMQVCASVSNAIVKDNKLWGLFICYAVTPRRLTYQQREACILLGRVLSVLLARKEHTQMRMRLAQSKELQAKLIDNILSDHSFPDSLSKSTPKLTDLIECGGAAVWTKGRPLITMGRTPAPIDIKDLVEWLQVNIVEEMWSSESLWDHFEGGVHLQSVASGLLAMSIPTKPRMYVMWFRPEVVEEVNWGGQLKDAVIYGENGDLNPRASFKKFSQLVRGRSAPFTSADLTCARVLRMTLIEKGTAGDKGDIGVSKDVVMRLNEMLERTGTELQTLAEELSQLIESMPLPVFGVDADGRVSDWNPMACKLTGYSRGDMLGTDFADELVVPEFRPIVKDMFLRAVEGDPMASTDFACPVFRKGNMDRFEISVHIAPRRDADGRVTGLLGIVQDAKGELMRAKSIVNSVGRKNNATGDARVRLSVIAGELLVTTVNDMLGKSAPRPFDLQATLRNAFAFVGPKLENKKTQVKIHAGKRLPRMVAGHEAPTLQYISNTLMNAIEGTQRNEIVALADVQDETADQLTFRFEVTDTSVAQQPSDVGILISLYVRLLDPPSVANGGDIATALSSSLVGKMACQIGMECWTGVGSRYWFTVSMAKATASASPSAKATPSSSPVSAEFLLVEDMTSNMRFAASCLQRTGYRVQTA</sequence>
<dbReference type="Pfam" id="PF00989">
    <property type="entry name" value="PAS"/>
    <property type="match status" value="1"/>
</dbReference>
<evidence type="ECO:0000256" key="5">
    <source>
        <dbReference type="ARBA" id="ARBA00022679"/>
    </source>
</evidence>
<dbReference type="GO" id="GO:0005886">
    <property type="term" value="C:plasma membrane"/>
    <property type="evidence" value="ECO:0007669"/>
    <property type="project" value="TreeGrafter"/>
</dbReference>
<dbReference type="PROSITE" id="PS50888">
    <property type="entry name" value="BHLH"/>
    <property type="match status" value="1"/>
</dbReference>
<dbReference type="InterPro" id="IPR016132">
    <property type="entry name" value="Phyto_chromo_attachment"/>
</dbReference>
<dbReference type="SMART" id="SM00091">
    <property type="entry name" value="PAS"/>
    <property type="match status" value="2"/>
</dbReference>
<dbReference type="Gene3D" id="3.30.450.40">
    <property type="match status" value="1"/>
</dbReference>
<dbReference type="Pfam" id="PF01590">
    <property type="entry name" value="GAF"/>
    <property type="match status" value="1"/>
</dbReference>
<proteinExistence type="evidence at transcript level"/>
<dbReference type="Pfam" id="PF08446">
    <property type="entry name" value="PAS_2"/>
    <property type="match status" value="1"/>
</dbReference>
<dbReference type="PROSITE" id="PS50046">
    <property type="entry name" value="PHYTOCHROME_2"/>
    <property type="match status" value="1"/>
</dbReference>
<evidence type="ECO:0000313" key="14">
    <source>
        <dbReference type="EMBL" id="AKT76083.1"/>
    </source>
</evidence>
<dbReference type="GO" id="GO:0006355">
    <property type="term" value="P:regulation of DNA-templated transcription"/>
    <property type="evidence" value="ECO:0007669"/>
    <property type="project" value="InterPro"/>
</dbReference>